<dbReference type="Gene3D" id="3.40.220.10">
    <property type="entry name" value="Leucine Aminopeptidase, subunit E, domain 1"/>
    <property type="match status" value="1"/>
</dbReference>
<dbReference type="SUPFAM" id="SSF52949">
    <property type="entry name" value="Macro domain-like"/>
    <property type="match status" value="1"/>
</dbReference>
<dbReference type="PANTHER" id="PTHR11106:SF27">
    <property type="entry name" value="MACRO DOMAIN-CONTAINING PROTEIN"/>
    <property type="match status" value="1"/>
</dbReference>
<dbReference type="Pfam" id="PF01661">
    <property type="entry name" value="Macro"/>
    <property type="match status" value="1"/>
</dbReference>
<dbReference type="OrthoDB" id="6077599at2759"/>
<name>A0A9W8B0S3_9FUNG</name>
<dbReference type="InterPro" id="IPR043472">
    <property type="entry name" value="Macro_dom-like"/>
</dbReference>
<evidence type="ECO:0000259" key="1">
    <source>
        <dbReference type="PROSITE" id="PS51154"/>
    </source>
</evidence>
<evidence type="ECO:0000313" key="2">
    <source>
        <dbReference type="EMBL" id="KAJ1977720.1"/>
    </source>
</evidence>
<dbReference type="Proteomes" id="UP001151582">
    <property type="component" value="Unassembled WGS sequence"/>
</dbReference>
<dbReference type="SMART" id="SM00506">
    <property type="entry name" value="A1pp"/>
    <property type="match status" value="1"/>
</dbReference>
<dbReference type="PROSITE" id="PS51154">
    <property type="entry name" value="MACRO"/>
    <property type="match status" value="1"/>
</dbReference>
<organism evidence="2 3">
    <name type="scientific">Dimargaris verticillata</name>
    <dbReference type="NCBI Taxonomy" id="2761393"/>
    <lineage>
        <taxon>Eukaryota</taxon>
        <taxon>Fungi</taxon>
        <taxon>Fungi incertae sedis</taxon>
        <taxon>Zoopagomycota</taxon>
        <taxon>Kickxellomycotina</taxon>
        <taxon>Dimargaritomycetes</taxon>
        <taxon>Dimargaritales</taxon>
        <taxon>Dimargaritaceae</taxon>
        <taxon>Dimargaris</taxon>
    </lineage>
</organism>
<dbReference type="CDD" id="cd02908">
    <property type="entry name" value="Macro_OAADPr_deacetylase"/>
    <property type="match status" value="1"/>
</dbReference>
<sequence length="194" mass="20708">MSVVSVASLPTVAQQLQGKVRPSALLNVLSVWQGDITRLRADAIVNAANSSLLGGGGVDGAIHRAAGPSLLEECKALGGCPTGEVRITKGYNLAATYVYHTVGPVGEKPALLKSCYTNTLNALAQNQVRTVAFSSISTGVYGYPPQNAAKLVVETVKDWLQTEEHLQSVDRIIFCVFSERDRNIYEAVLMAAFE</sequence>
<feature type="domain" description="Macro" evidence="1">
    <location>
        <begin position="16"/>
        <end position="193"/>
    </location>
</feature>
<reference evidence="2" key="1">
    <citation type="submission" date="2022-07" db="EMBL/GenBank/DDBJ databases">
        <title>Phylogenomic reconstructions and comparative analyses of Kickxellomycotina fungi.</title>
        <authorList>
            <person name="Reynolds N.K."/>
            <person name="Stajich J.E."/>
            <person name="Barry K."/>
            <person name="Grigoriev I.V."/>
            <person name="Crous P."/>
            <person name="Smith M.E."/>
        </authorList>
    </citation>
    <scope>NUCLEOTIDE SEQUENCE</scope>
    <source>
        <strain evidence="2">RSA 567</strain>
    </source>
</reference>
<proteinExistence type="predicted"/>
<dbReference type="PANTHER" id="PTHR11106">
    <property type="entry name" value="GANGLIOSIDE INDUCED DIFFERENTIATION ASSOCIATED PROTEIN 2-RELATED"/>
    <property type="match status" value="1"/>
</dbReference>
<accession>A0A9W8B0S3</accession>
<comment type="caution">
    <text evidence="2">The sequence shown here is derived from an EMBL/GenBank/DDBJ whole genome shotgun (WGS) entry which is preliminary data.</text>
</comment>
<gene>
    <name evidence="2" type="primary">MACROD2</name>
    <name evidence="2" type="ORF">H4R34_003470</name>
</gene>
<dbReference type="InterPro" id="IPR002589">
    <property type="entry name" value="Macro_dom"/>
</dbReference>
<protein>
    <submittedName>
        <fullName evidence="2">O-acetyl-ADP-ribose deacetylase macrod2</fullName>
    </submittedName>
</protein>
<dbReference type="EMBL" id="JANBQB010000325">
    <property type="protein sequence ID" value="KAJ1977720.1"/>
    <property type="molecule type" value="Genomic_DNA"/>
</dbReference>
<dbReference type="AlphaFoldDB" id="A0A9W8B0S3"/>
<evidence type="ECO:0000313" key="3">
    <source>
        <dbReference type="Proteomes" id="UP001151582"/>
    </source>
</evidence>
<dbReference type="NCBIfam" id="NF001664">
    <property type="entry name" value="PRK00431.1-6"/>
    <property type="match status" value="1"/>
</dbReference>
<keyword evidence="3" id="KW-1185">Reference proteome</keyword>